<dbReference type="AlphaFoldDB" id="A0A085UAF2"/>
<dbReference type="EMBL" id="UHJG01000001">
    <property type="protein sequence ID" value="SUQ01672.1"/>
    <property type="molecule type" value="Genomic_DNA"/>
</dbReference>
<dbReference type="OrthoDB" id="6503440at2"/>
<name>A0A085UAF2_YERRU</name>
<proteinExistence type="predicted"/>
<evidence type="ECO:0000313" key="1">
    <source>
        <dbReference type="EMBL" id="CEK28408.1"/>
    </source>
</evidence>
<dbReference type="PATRIC" id="fig|29486.44.peg.519"/>
<dbReference type="GeneID" id="66880301"/>
<dbReference type="eggNOG" id="ENOG502Z9C6">
    <property type="taxonomic scope" value="Bacteria"/>
</dbReference>
<organism evidence="1">
    <name type="scientific">Yersinia ruckeri</name>
    <dbReference type="NCBI Taxonomy" id="29486"/>
    <lineage>
        <taxon>Bacteria</taxon>
        <taxon>Pseudomonadati</taxon>
        <taxon>Pseudomonadota</taxon>
        <taxon>Gammaproteobacteria</taxon>
        <taxon>Enterobacterales</taxon>
        <taxon>Yersiniaceae</taxon>
        <taxon>Yersinia</taxon>
    </lineage>
</organism>
<keyword evidence="3" id="KW-1185">Reference proteome</keyword>
<dbReference type="EMBL" id="LN681231">
    <property type="protein sequence ID" value="CEK28408.1"/>
    <property type="molecule type" value="Genomic_DNA"/>
</dbReference>
<gene>
    <name evidence="1" type="ORF">CSF007_13380</name>
    <name evidence="2" type="ORF">NCTC10476_03046</name>
</gene>
<accession>A0A085UAF2</accession>
<reference evidence="1" key="1">
    <citation type="journal article" date="2015" name="Genome Announc.">
        <title>Complete Genome Sequence of Yersinia ruckeri Strain CSF007-82, Etiologic Agent of Red Mouth Disease in Salmonid Fish.</title>
        <authorList>
            <person name="Nelson M.C."/>
            <person name="LaPatra S.E."/>
            <person name="Welch T.J."/>
            <person name="Graf J."/>
        </authorList>
    </citation>
    <scope>NUCLEOTIDE SEQUENCE</scope>
    <source>
        <strain evidence="1">CSF007-82</strain>
    </source>
</reference>
<dbReference type="RefSeq" id="WP_004717978.1">
    <property type="nucleotide sequence ID" value="NZ_CABIHR010000015.1"/>
</dbReference>
<protein>
    <submittedName>
        <fullName evidence="1">Uncharacterized protein</fullName>
    </submittedName>
</protein>
<reference evidence="2 3" key="2">
    <citation type="submission" date="2018-06" db="EMBL/GenBank/DDBJ databases">
        <authorList>
            <consortium name="Pathogen Informatics"/>
            <person name="Doyle S."/>
        </authorList>
    </citation>
    <scope>NUCLEOTIDE SEQUENCE [LARGE SCALE GENOMIC DNA]</scope>
    <source>
        <strain evidence="2 3">NCTC10476</strain>
    </source>
</reference>
<dbReference type="Proteomes" id="UP000255169">
    <property type="component" value="Unassembled WGS sequence"/>
</dbReference>
<sequence length="288" mass="33089">MPNLKLSQPAEKLYYSAADAPALGKVNTDKILQMVADLDVANSDLEHYVTGWMGLNSVIVVRNYQDKRGTANGFVLNKGNRHRLSVQSIEFRIPKVVLWMSFRRRPRVMELITYEALEGELNGMQQYRNILDKDLLQQLEQDWLDLNDYLGEACWQLENGRPLWQQLHQKITPEAIEKLANAAVFHHKNLQSDGEFSGFWAGNYFFAIRSPSAKNPNPAIMISWRENETDIGSYVFDVVEDMQGERRLSPCIRPRKGAEHFILNPFDAVHLQRAIALFDITHIYLAAD</sequence>
<evidence type="ECO:0000313" key="3">
    <source>
        <dbReference type="Proteomes" id="UP000255169"/>
    </source>
</evidence>
<evidence type="ECO:0000313" key="2">
    <source>
        <dbReference type="EMBL" id="SUQ01672.1"/>
    </source>
</evidence>